<keyword evidence="3" id="KW-1185">Reference proteome</keyword>
<dbReference type="Proteomes" id="UP000324222">
    <property type="component" value="Unassembled WGS sequence"/>
</dbReference>
<proteinExistence type="predicted"/>
<dbReference type="EMBL" id="VSRR010011026">
    <property type="protein sequence ID" value="MPC52629.1"/>
    <property type="molecule type" value="Genomic_DNA"/>
</dbReference>
<dbReference type="AlphaFoldDB" id="A0A5B7G4Y7"/>
<gene>
    <name evidence="2" type="ORF">E2C01_046502</name>
</gene>
<protein>
    <submittedName>
        <fullName evidence="2">Uncharacterized protein</fullName>
    </submittedName>
</protein>
<reference evidence="2 3" key="1">
    <citation type="submission" date="2019-05" db="EMBL/GenBank/DDBJ databases">
        <title>Another draft genome of Portunus trituberculatus and its Hox gene families provides insights of decapod evolution.</title>
        <authorList>
            <person name="Jeong J.-H."/>
            <person name="Song I."/>
            <person name="Kim S."/>
            <person name="Choi T."/>
            <person name="Kim D."/>
            <person name="Ryu S."/>
            <person name="Kim W."/>
        </authorList>
    </citation>
    <scope>NUCLEOTIDE SEQUENCE [LARGE SCALE GENOMIC DNA]</scope>
    <source>
        <tissue evidence="2">Muscle</tissue>
    </source>
</reference>
<feature type="compositionally biased region" description="Basic residues" evidence="1">
    <location>
        <begin position="23"/>
        <end position="38"/>
    </location>
</feature>
<accession>A0A5B7G4Y7</accession>
<organism evidence="2 3">
    <name type="scientific">Portunus trituberculatus</name>
    <name type="common">Swimming crab</name>
    <name type="synonym">Neptunus trituberculatus</name>
    <dbReference type="NCBI Taxonomy" id="210409"/>
    <lineage>
        <taxon>Eukaryota</taxon>
        <taxon>Metazoa</taxon>
        <taxon>Ecdysozoa</taxon>
        <taxon>Arthropoda</taxon>
        <taxon>Crustacea</taxon>
        <taxon>Multicrustacea</taxon>
        <taxon>Malacostraca</taxon>
        <taxon>Eumalacostraca</taxon>
        <taxon>Eucarida</taxon>
        <taxon>Decapoda</taxon>
        <taxon>Pleocyemata</taxon>
        <taxon>Brachyura</taxon>
        <taxon>Eubrachyura</taxon>
        <taxon>Portunoidea</taxon>
        <taxon>Portunidae</taxon>
        <taxon>Portuninae</taxon>
        <taxon>Portunus</taxon>
    </lineage>
</organism>
<feature type="region of interest" description="Disordered" evidence="1">
    <location>
        <begin position="1"/>
        <end position="48"/>
    </location>
</feature>
<name>A0A5B7G4Y7_PORTR</name>
<comment type="caution">
    <text evidence="2">The sequence shown here is derived from an EMBL/GenBank/DDBJ whole genome shotgun (WGS) entry which is preliminary data.</text>
</comment>
<sequence>MPVGWSDSPSRAAFVTPPNLTPPRHHCHHHTTITHYHKSPPPPPLAPYLEPLQYHDLVKVEESTDQMDAEEQRTERWAGVEA</sequence>
<evidence type="ECO:0000256" key="1">
    <source>
        <dbReference type="SAM" id="MobiDB-lite"/>
    </source>
</evidence>
<feature type="region of interest" description="Disordered" evidence="1">
    <location>
        <begin position="63"/>
        <end position="82"/>
    </location>
</feature>
<feature type="compositionally biased region" description="Basic and acidic residues" evidence="1">
    <location>
        <begin position="70"/>
        <end position="82"/>
    </location>
</feature>
<evidence type="ECO:0000313" key="3">
    <source>
        <dbReference type="Proteomes" id="UP000324222"/>
    </source>
</evidence>
<evidence type="ECO:0000313" key="2">
    <source>
        <dbReference type="EMBL" id="MPC52629.1"/>
    </source>
</evidence>